<feature type="domain" description="F-box" evidence="2">
    <location>
        <begin position="38"/>
        <end position="73"/>
    </location>
</feature>
<evidence type="ECO:0000313" key="3">
    <source>
        <dbReference type="EMBL" id="VAH80316.1"/>
    </source>
</evidence>
<dbReference type="InterPro" id="IPR050942">
    <property type="entry name" value="F-box_BR-signaling"/>
</dbReference>
<keyword evidence="1" id="KW-0812">Transmembrane</keyword>
<dbReference type="SUPFAM" id="SSF81383">
    <property type="entry name" value="F-box domain"/>
    <property type="match status" value="1"/>
</dbReference>
<evidence type="ECO:0000259" key="2">
    <source>
        <dbReference type="PROSITE" id="PS50181"/>
    </source>
</evidence>
<dbReference type="InterPro" id="IPR005174">
    <property type="entry name" value="KIB1-4_b-propeller"/>
</dbReference>
<dbReference type="PANTHER" id="PTHR44259:SF80">
    <property type="entry name" value="F-BOX DOMAIN-CONTAINING PROTEIN"/>
    <property type="match status" value="1"/>
</dbReference>
<name>A0A9R1S432_TRITD</name>
<dbReference type="PROSITE" id="PS50181">
    <property type="entry name" value="FBOX"/>
    <property type="match status" value="1"/>
</dbReference>
<dbReference type="Pfam" id="PF00646">
    <property type="entry name" value="F-box"/>
    <property type="match status" value="1"/>
</dbReference>
<proteinExistence type="predicted"/>
<dbReference type="InterPro" id="IPR001810">
    <property type="entry name" value="F-box_dom"/>
</dbReference>
<dbReference type="Proteomes" id="UP000324705">
    <property type="component" value="Chromosome 3B"/>
</dbReference>
<reference evidence="3 4" key="1">
    <citation type="submission" date="2017-09" db="EMBL/GenBank/DDBJ databases">
        <authorList>
            <consortium name="International Durum Wheat Genome Sequencing Consortium (IDWGSC)"/>
            <person name="Milanesi L."/>
        </authorList>
    </citation>
    <scope>NUCLEOTIDE SEQUENCE [LARGE SCALE GENOMIC DNA]</scope>
    <source>
        <strain evidence="4">cv. Svevo</strain>
    </source>
</reference>
<dbReference type="AlphaFoldDB" id="A0A9R1S432"/>
<feature type="transmembrane region" description="Helical" evidence="1">
    <location>
        <begin position="6"/>
        <end position="26"/>
    </location>
</feature>
<keyword evidence="1" id="KW-0472">Membrane</keyword>
<accession>A0A9R1S432</accession>
<dbReference type="EMBL" id="LT934116">
    <property type="protein sequence ID" value="VAH80316.1"/>
    <property type="molecule type" value="Genomic_DNA"/>
</dbReference>
<organism evidence="3 4">
    <name type="scientific">Triticum turgidum subsp. durum</name>
    <name type="common">Durum wheat</name>
    <name type="synonym">Triticum durum</name>
    <dbReference type="NCBI Taxonomy" id="4567"/>
    <lineage>
        <taxon>Eukaryota</taxon>
        <taxon>Viridiplantae</taxon>
        <taxon>Streptophyta</taxon>
        <taxon>Embryophyta</taxon>
        <taxon>Tracheophyta</taxon>
        <taxon>Spermatophyta</taxon>
        <taxon>Magnoliopsida</taxon>
        <taxon>Liliopsida</taxon>
        <taxon>Poales</taxon>
        <taxon>Poaceae</taxon>
        <taxon>BOP clade</taxon>
        <taxon>Pooideae</taxon>
        <taxon>Triticodae</taxon>
        <taxon>Triticeae</taxon>
        <taxon>Triticinae</taxon>
        <taxon>Triticum</taxon>
    </lineage>
</organism>
<gene>
    <name evidence="3" type="ORF">TRITD_3Bv1G179460</name>
</gene>
<protein>
    <recommendedName>
        <fullName evidence="2">F-box domain-containing protein</fullName>
    </recommendedName>
</protein>
<evidence type="ECO:0000256" key="1">
    <source>
        <dbReference type="SAM" id="Phobius"/>
    </source>
</evidence>
<dbReference type="PANTHER" id="PTHR44259">
    <property type="entry name" value="OS07G0183000 PROTEIN-RELATED"/>
    <property type="match status" value="1"/>
</dbReference>
<dbReference type="Gene3D" id="1.20.1280.50">
    <property type="match status" value="1"/>
</dbReference>
<dbReference type="Gramene" id="TRITD3Bv1G179460.1">
    <property type="protein sequence ID" value="TRITD3Bv1G179460.1"/>
    <property type="gene ID" value="TRITD3Bv1G179460"/>
</dbReference>
<dbReference type="InterPro" id="IPR036047">
    <property type="entry name" value="F-box-like_dom_sf"/>
</dbReference>
<dbReference type="Pfam" id="PF03478">
    <property type="entry name" value="Beta-prop_KIB1-4"/>
    <property type="match status" value="1"/>
</dbReference>
<keyword evidence="4" id="KW-1185">Reference proteome</keyword>
<evidence type="ECO:0000313" key="4">
    <source>
        <dbReference type="Proteomes" id="UP000324705"/>
    </source>
</evidence>
<dbReference type="OMA" id="YVAMIIH"/>
<sequence length="432" mass="48881">MAADLAEVAAFIAGIQIFKTILWIVLSLPRENKSDHCARSWSDLPWDLLDRILQHLELPGALAVAAVCTSWRSAAVASGVRSGTPWLVSRESEPLTKTKGSEFRNVLDPDKIHMVSYPQGRRNLSWCGASHGWLIASDELSNLLFCNPFTLAMIPLPPITDLECVEGVYDNDRSIAGYYYGNSDKLISPPDYIGRWFYQKVVLSSDPSPSHDGGDYIAMAIYGNNQVSFARARENSWRHGTALSEMGKDSYADCVYHNGRFYTVTMCGVVETWDLNREPAHEPNKQVIIAGGDGRYRRILTRFLVSTPWGCLLQIRTQRRNDHPRKVMVEVFEVNVEEHKLVRLSSATAFQEHAVFVGLNESVCLHTKDYKELRPNHVYFATPWLTQEANFGLRGWKGVVIYDLENQTFEEVLPASKYSAFCPQQVWFIPNI</sequence>
<keyword evidence="1" id="KW-1133">Transmembrane helix</keyword>